<proteinExistence type="predicted"/>
<name>A0A182JK64_ANOAO</name>
<dbReference type="Gene3D" id="1.25.40.10">
    <property type="entry name" value="Tetratricopeptide repeat domain"/>
    <property type="match status" value="1"/>
</dbReference>
<evidence type="ECO:0000256" key="5">
    <source>
        <dbReference type="ARBA" id="ARBA00040665"/>
    </source>
</evidence>
<protein>
    <recommendedName>
        <fullName evidence="5">Tetratricopeptide repeat protein 29</fullName>
    </recommendedName>
</protein>
<evidence type="ECO:0000256" key="3">
    <source>
        <dbReference type="ARBA" id="ARBA00022737"/>
    </source>
</evidence>
<dbReference type="PROSITE" id="PS50005">
    <property type="entry name" value="TPR"/>
    <property type="match status" value="1"/>
</dbReference>
<dbReference type="GO" id="GO:0003341">
    <property type="term" value="P:cilium movement"/>
    <property type="evidence" value="ECO:0007669"/>
    <property type="project" value="TreeGrafter"/>
</dbReference>
<dbReference type="GO" id="GO:0005737">
    <property type="term" value="C:cytoplasm"/>
    <property type="evidence" value="ECO:0007669"/>
    <property type="project" value="UniProtKB-SubCell"/>
</dbReference>
<keyword evidence="3" id="KW-0677">Repeat</keyword>
<comment type="function">
    <text evidence="6">Axonemal protein which is implicated in axonemal and/or peri-axonemal structure assembly and regulates flagellum assembly and beating and therefore sperm motility.</text>
</comment>
<dbReference type="VEuPathDB" id="VectorBase:AATE019592"/>
<reference evidence="7" key="1">
    <citation type="submission" date="2022-08" db="UniProtKB">
        <authorList>
            <consortium name="EnsemblMetazoa"/>
        </authorList>
    </citation>
    <scope>IDENTIFICATION</scope>
    <source>
        <strain evidence="7">EBRO</strain>
    </source>
</reference>
<accession>A0A182JK64</accession>
<evidence type="ECO:0000313" key="7">
    <source>
        <dbReference type="EnsemblMetazoa" id="AATE019592-PA.1"/>
    </source>
</evidence>
<dbReference type="EnsemblMetazoa" id="AATE019592-RA">
    <property type="protein sequence ID" value="AATE019592-PA.1"/>
    <property type="gene ID" value="AATE019592"/>
</dbReference>
<dbReference type="PANTHER" id="PTHR46630:SF1">
    <property type="entry name" value="TETRATRICOPEPTIDE REPEAT PROTEIN 29"/>
    <property type="match status" value="1"/>
</dbReference>
<evidence type="ECO:0000256" key="4">
    <source>
        <dbReference type="ARBA" id="ARBA00022803"/>
    </source>
</evidence>
<dbReference type="InterPro" id="IPR051476">
    <property type="entry name" value="Bac_ResReg_Asp_Phosphatase"/>
</dbReference>
<dbReference type="EMBL" id="AXCP01007918">
    <property type="status" value="NOT_ANNOTATED_CDS"/>
    <property type="molecule type" value="Genomic_DNA"/>
</dbReference>
<dbReference type="GO" id="GO:0005929">
    <property type="term" value="C:cilium"/>
    <property type="evidence" value="ECO:0007669"/>
    <property type="project" value="TreeGrafter"/>
</dbReference>
<dbReference type="STRING" id="41427.A0A182JK64"/>
<keyword evidence="4" id="KW-0802">TPR repeat</keyword>
<evidence type="ECO:0000256" key="2">
    <source>
        <dbReference type="ARBA" id="ARBA00022490"/>
    </source>
</evidence>
<dbReference type="InterPro" id="IPR019734">
    <property type="entry name" value="TPR_rpt"/>
</dbReference>
<evidence type="ECO:0000256" key="6">
    <source>
        <dbReference type="ARBA" id="ARBA00044739"/>
    </source>
</evidence>
<dbReference type="AlphaFoldDB" id="A0A182JK64"/>
<keyword evidence="2" id="KW-0963">Cytoplasm</keyword>
<comment type="subcellular location">
    <subcellularLocation>
        <location evidence="1">Cytoplasm</location>
    </subcellularLocation>
</comment>
<sequence>MSSGDLVRPGLTTAFSGQLVDIKFRLRKKVPKLTANDVRRARIPYYEAITSELYEEGYVNAAYLVLHLIEYEDKYVRPTSDPLVEARRLRHSRSLLDYLRESLASTEADKQAERFDGEVCQLLSIAGKLERDPEKQWLSRQFFLIALDRCIDCSQAKRIKWDTLVRYHYAKFLVEQRNYLEAMKMLERADTTLEGNVAAVEDGESLSIAISTLLFDVNRRLAEDCKMSPAWIPEQYIRDAHKAALKTSKPSIMAESYFAYGKFLFWKGQYQEALEMYYHAFRQAELDGEMEELLCSVIVARAATFHRLKQPMKCEAMFQLVDRRTRNGGSPSLCRANYYYTAATLELEDEPTEPERIEWLADRLRQAANTFRHFGQQDKAIAARCLEALVRGQQRFGEYATELLPPAISTSDDALYRVIDWVGF</sequence>
<organism evidence="7">
    <name type="scientific">Anopheles atroparvus</name>
    <name type="common">European mosquito</name>
    <dbReference type="NCBI Taxonomy" id="41427"/>
    <lineage>
        <taxon>Eukaryota</taxon>
        <taxon>Metazoa</taxon>
        <taxon>Ecdysozoa</taxon>
        <taxon>Arthropoda</taxon>
        <taxon>Hexapoda</taxon>
        <taxon>Insecta</taxon>
        <taxon>Pterygota</taxon>
        <taxon>Neoptera</taxon>
        <taxon>Endopterygota</taxon>
        <taxon>Diptera</taxon>
        <taxon>Nematocera</taxon>
        <taxon>Culicoidea</taxon>
        <taxon>Culicidae</taxon>
        <taxon>Anophelinae</taxon>
        <taxon>Anopheles</taxon>
    </lineage>
</organism>
<dbReference type="SUPFAM" id="SSF48452">
    <property type="entry name" value="TPR-like"/>
    <property type="match status" value="1"/>
</dbReference>
<dbReference type="PANTHER" id="PTHR46630">
    <property type="entry name" value="TETRATRICOPEPTIDE REPEAT PROTEIN 29"/>
    <property type="match status" value="1"/>
</dbReference>
<dbReference type="InterPro" id="IPR011990">
    <property type="entry name" value="TPR-like_helical_dom_sf"/>
</dbReference>
<evidence type="ECO:0000256" key="1">
    <source>
        <dbReference type="ARBA" id="ARBA00004496"/>
    </source>
</evidence>